<dbReference type="RefSeq" id="WP_205109887.1">
    <property type="nucleotide sequence ID" value="NZ_JACJJL010000014.1"/>
</dbReference>
<comment type="caution">
    <text evidence="1">The sequence shown here is derived from an EMBL/GenBank/DDBJ whole genome shotgun (WGS) entry which is preliminary data.</text>
</comment>
<gene>
    <name evidence="1" type="ORF">H6B30_09325</name>
</gene>
<evidence type="ECO:0000313" key="2">
    <source>
        <dbReference type="Proteomes" id="UP000764045"/>
    </source>
</evidence>
<accession>A0A939B3E5</accession>
<organism evidence="1 2">
    <name type="scientific">Marseilla massiliensis</name>
    <dbReference type="NCBI Taxonomy" id="1841864"/>
    <lineage>
        <taxon>Bacteria</taxon>
        <taxon>Pseudomonadati</taxon>
        <taxon>Bacteroidota</taxon>
        <taxon>Bacteroidia</taxon>
        <taxon>Bacteroidales</taxon>
        <taxon>Prevotellaceae</taxon>
        <taxon>Marseilla</taxon>
    </lineage>
</organism>
<evidence type="ECO:0000313" key="1">
    <source>
        <dbReference type="EMBL" id="MBM6661943.1"/>
    </source>
</evidence>
<protein>
    <submittedName>
        <fullName evidence="1">Uncharacterized protein</fullName>
    </submittedName>
</protein>
<proteinExistence type="predicted"/>
<sequence>MQADGFSASIDLFPEKELDRVGDSVYTAQVEKMIRTDARLQEIISRKLLDYLLAPDNDNAKNNMTTTRNDTEQ</sequence>
<keyword evidence="2" id="KW-1185">Reference proteome</keyword>
<dbReference type="Proteomes" id="UP000764045">
    <property type="component" value="Unassembled WGS sequence"/>
</dbReference>
<reference evidence="1 2" key="1">
    <citation type="journal article" date="2021" name="Sci. Rep.">
        <title>The distribution of antibiotic resistance genes in chicken gut microbiota commensals.</title>
        <authorList>
            <person name="Juricova H."/>
            <person name="Matiasovicova J."/>
            <person name="Kubasova T."/>
            <person name="Cejkova D."/>
            <person name="Rychlik I."/>
        </authorList>
    </citation>
    <scope>NUCLEOTIDE SEQUENCE [LARGE SCALE GENOMIC DNA]</scope>
    <source>
        <strain evidence="1 2">An819</strain>
    </source>
</reference>
<name>A0A939B3E5_9BACT</name>
<dbReference type="AlphaFoldDB" id="A0A939B3E5"/>
<dbReference type="EMBL" id="JACJJL010000014">
    <property type="protein sequence ID" value="MBM6661943.1"/>
    <property type="molecule type" value="Genomic_DNA"/>
</dbReference>